<sequence length="187" mass="18993">MGAEMVGSATASLGLTGLGPAGFGLLILFPFLMAYAAASDLLTMLIPNRISLGLVAGFALLALTGPMSWAEIGFHCAAGAVVLLVTFALFAFGVIGGGDAKLAAATALWLGFDGLGDYLLVASLFGGALTLGILFARTHPLPVRIARMPFALHLHDAKTGIPYGIALAAAALLVLPDTDVWTRALAG</sequence>
<feature type="transmembrane region" description="Helical" evidence="6">
    <location>
        <begin position="50"/>
        <end position="69"/>
    </location>
</feature>
<evidence type="ECO:0000256" key="3">
    <source>
        <dbReference type="ARBA" id="ARBA00022692"/>
    </source>
</evidence>
<evidence type="ECO:0000256" key="6">
    <source>
        <dbReference type="SAM" id="Phobius"/>
    </source>
</evidence>
<dbReference type="InterPro" id="IPR052218">
    <property type="entry name" value="Preflagellin_Peptidase"/>
</dbReference>
<gene>
    <name evidence="8" type="ORF">MOC_4009</name>
</gene>
<dbReference type="Gene3D" id="1.20.120.1220">
    <property type="match status" value="1"/>
</dbReference>
<dbReference type="Proteomes" id="UP000029492">
    <property type="component" value="Chromosome"/>
</dbReference>
<organism evidence="8 9">
    <name type="scientific">Methylobacterium oryzae CBMB20</name>
    <dbReference type="NCBI Taxonomy" id="693986"/>
    <lineage>
        <taxon>Bacteria</taxon>
        <taxon>Pseudomonadati</taxon>
        <taxon>Pseudomonadota</taxon>
        <taxon>Alphaproteobacteria</taxon>
        <taxon>Hyphomicrobiales</taxon>
        <taxon>Methylobacteriaceae</taxon>
        <taxon>Methylobacterium</taxon>
    </lineage>
</organism>
<evidence type="ECO:0000313" key="8">
    <source>
        <dbReference type="EMBL" id="AIQ91764.1"/>
    </source>
</evidence>
<evidence type="ECO:0000256" key="5">
    <source>
        <dbReference type="ARBA" id="ARBA00023136"/>
    </source>
</evidence>
<dbReference type="EC" id="3.4.23.43" evidence="8"/>
<keyword evidence="2" id="KW-1003">Cell membrane</keyword>
<dbReference type="PANTHER" id="PTHR36506">
    <property type="entry name" value="PREFLAGELLIN PEPTIDASE"/>
    <property type="match status" value="1"/>
</dbReference>
<dbReference type="EMBL" id="CP003811">
    <property type="protein sequence ID" value="AIQ91764.1"/>
    <property type="molecule type" value="Genomic_DNA"/>
</dbReference>
<dbReference type="STRING" id="693986.MOC_4009"/>
<dbReference type="AlphaFoldDB" id="A0A089QAZ2"/>
<evidence type="ECO:0000313" key="9">
    <source>
        <dbReference type="Proteomes" id="UP000029492"/>
    </source>
</evidence>
<dbReference type="PANTHER" id="PTHR36506:SF1">
    <property type="entry name" value="PREFLAGELLIN PEPTIDASE"/>
    <property type="match status" value="1"/>
</dbReference>
<feature type="domain" description="Prepilin type IV endopeptidase peptidase" evidence="7">
    <location>
        <begin position="27"/>
        <end position="130"/>
    </location>
</feature>
<keyword evidence="4 6" id="KW-1133">Transmembrane helix</keyword>
<name>A0A089QAZ2_9HYPH</name>
<accession>A0A089QAZ2</accession>
<keyword evidence="3 6" id="KW-0812">Transmembrane</keyword>
<proteinExistence type="predicted"/>
<dbReference type="HOGENOM" id="CLU_057101_9_0_5"/>
<evidence type="ECO:0000256" key="1">
    <source>
        <dbReference type="ARBA" id="ARBA00004651"/>
    </source>
</evidence>
<comment type="subcellular location">
    <subcellularLocation>
        <location evidence="1">Cell membrane</location>
        <topology evidence="1">Multi-pass membrane protein</topology>
    </subcellularLocation>
</comment>
<keyword evidence="9" id="KW-1185">Reference proteome</keyword>
<dbReference type="GO" id="GO:0005886">
    <property type="term" value="C:plasma membrane"/>
    <property type="evidence" value="ECO:0007669"/>
    <property type="project" value="UniProtKB-SubCell"/>
</dbReference>
<dbReference type="InterPro" id="IPR000045">
    <property type="entry name" value="Prepilin_IV_endopep_pep"/>
</dbReference>
<feature type="transmembrane region" description="Helical" evidence="6">
    <location>
        <begin position="118"/>
        <end position="136"/>
    </location>
</feature>
<keyword evidence="8" id="KW-0378">Hydrolase</keyword>
<evidence type="ECO:0000256" key="4">
    <source>
        <dbReference type="ARBA" id="ARBA00022989"/>
    </source>
</evidence>
<evidence type="ECO:0000256" key="2">
    <source>
        <dbReference type="ARBA" id="ARBA00022475"/>
    </source>
</evidence>
<dbReference type="Pfam" id="PF01478">
    <property type="entry name" value="Peptidase_A24"/>
    <property type="match status" value="1"/>
</dbReference>
<dbReference type="eggNOG" id="COG4960">
    <property type="taxonomic scope" value="Bacteria"/>
</dbReference>
<keyword evidence="5 6" id="KW-0472">Membrane</keyword>
<reference evidence="8 9" key="1">
    <citation type="journal article" date="2014" name="PLoS ONE">
        <title>Genome Information of Methylobacterium oryzae, a Plant-Probiotic Methylotroph in the Phyllosphere.</title>
        <authorList>
            <person name="Kwak M.J."/>
            <person name="Jeong H."/>
            <person name="Madhaiyan M."/>
            <person name="Lee Y."/>
            <person name="Sa T.M."/>
            <person name="Oh T.K."/>
            <person name="Kim J.F."/>
        </authorList>
    </citation>
    <scope>NUCLEOTIDE SEQUENCE [LARGE SCALE GENOMIC DNA]</scope>
    <source>
        <strain evidence="8 9">CBMB20</strain>
    </source>
</reference>
<evidence type="ECO:0000259" key="7">
    <source>
        <dbReference type="Pfam" id="PF01478"/>
    </source>
</evidence>
<feature type="transmembrane region" description="Helical" evidence="6">
    <location>
        <begin position="12"/>
        <end position="38"/>
    </location>
</feature>
<feature type="transmembrane region" description="Helical" evidence="6">
    <location>
        <begin position="76"/>
        <end position="98"/>
    </location>
</feature>
<dbReference type="KEGG" id="mor:MOC_4009"/>
<protein>
    <submittedName>
        <fullName evidence="8">Peptidase A24A prepilin type IV</fullName>
        <ecNumber evidence="8">3.4.23.43</ecNumber>
    </submittedName>
</protein>
<dbReference type="GO" id="GO:0004190">
    <property type="term" value="F:aspartic-type endopeptidase activity"/>
    <property type="evidence" value="ECO:0007669"/>
    <property type="project" value="UniProtKB-EC"/>
</dbReference>